<gene>
    <name evidence="2" type="ORF">C467_09791</name>
</gene>
<dbReference type="STRING" id="1227481.C467_09791"/>
<evidence type="ECO:0000313" key="2">
    <source>
        <dbReference type="EMBL" id="ELZ55008.1"/>
    </source>
</evidence>
<feature type="compositionally biased region" description="Basic and acidic residues" evidence="1">
    <location>
        <begin position="83"/>
        <end position="93"/>
    </location>
</feature>
<feature type="region of interest" description="Disordered" evidence="1">
    <location>
        <begin position="56"/>
        <end position="93"/>
    </location>
</feature>
<dbReference type="GeneID" id="72713597"/>
<dbReference type="Pfam" id="PF24398">
    <property type="entry name" value="DUF7542"/>
    <property type="match status" value="1"/>
</dbReference>
<dbReference type="PATRIC" id="fig|1227481.4.peg.1926"/>
<dbReference type="OrthoDB" id="200060at2157"/>
<keyword evidence="3" id="KW-1185">Reference proteome</keyword>
<organism evidence="2 3">
    <name type="scientific">Halorubrum hochstenium ATCC 700873</name>
    <dbReference type="NCBI Taxonomy" id="1227481"/>
    <lineage>
        <taxon>Archaea</taxon>
        <taxon>Methanobacteriati</taxon>
        <taxon>Methanobacteriota</taxon>
        <taxon>Stenosarchaea group</taxon>
        <taxon>Halobacteria</taxon>
        <taxon>Halobacteriales</taxon>
        <taxon>Haloferacaceae</taxon>
        <taxon>Halorubrum</taxon>
    </lineage>
</organism>
<reference evidence="2 3" key="1">
    <citation type="journal article" date="2014" name="PLoS Genet.">
        <title>Phylogenetically driven sequencing of extremely halophilic archaea reveals strategies for static and dynamic osmo-response.</title>
        <authorList>
            <person name="Becker E.A."/>
            <person name="Seitzer P.M."/>
            <person name="Tritt A."/>
            <person name="Larsen D."/>
            <person name="Krusor M."/>
            <person name="Yao A.I."/>
            <person name="Wu D."/>
            <person name="Madern D."/>
            <person name="Eisen J.A."/>
            <person name="Darling A.E."/>
            <person name="Facciotti M.T."/>
        </authorList>
    </citation>
    <scope>NUCLEOTIDE SEQUENCE [LARGE SCALE GENOMIC DNA]</scope>
    <source>
        <strain evidence="2 3">ATCC 700873</strain>
    </source>
</reference>
<evidence type="ECO:0000313" key="3">
    <source>
        <dbReference type="Proteomes" id="UP000011689"/>
    </source>
</evidence>
<dbReference type="EMBL" id="AOJO01000045">
    <property type="protein sequence ID" value="ELZ55008.1"/>
    <property type="molecule type" value="Genomic_DNA"/>
</dbReference>
<protein>
    <submittedName>
        <fullName evidence="2">Uncharacterized protein</fullName>
    </submittedName>
</protein>
<evidence type="ECO:0000256" key="1">
    <source>
        <dbReference type="SAM" id="MobiDB-lite"/>
    </source>
</evidence>
<comment type="caution">
    <text evidence="2">The sequence shown here is derived from an EMBL/GenBank/DDBJ whole genome shotgun (WGS) entry which is preliminary data.</text>
</comment>
<proteinExistence type="predicted"/>
<dbReference type="InterPro" id="IPR055964">
    <property type="entry name" value="DUF7542"/>
</dbReference>
<accession>M0F6U1</accession>
<sequence>MDETRVTVRCRDCSHATTHDGLRDARVAVSDHESATGHDVAWDIESVDAGVSRAGADAGVCGRPECANEDSPLVDPGPPESGSKSESESHPES</sequence>
<dbReference type="Proteomes" id="UP000011689">
    <property type="component" value="Unassembled WGS sequence"/>
</dbReference>
<name>M0F6U1_9EURY</name>
<dbReference type="AlphaFoldDB" id="M0F6U1"/>
<dbReference type="RefSeq" id="WP_008584628.1">
    <property type="nucleotide sequence ID" value="NZ_AOJO01000045.1"/>
</dbReference>